<dbReference type="PANTHER" id="PTHR47160">
    <property type="entry name" value="PUTATIVE-RELATED"/>
    <property type="match status" value="1"/>
</dbReference>
<dbReference type="Proteomes" id="UP000681722">
    <property type="component" value="Unassembled WGS sequence"/>
</dbReference>
<organism evidence="2 4">
    <name type="scientific">Didymodactylos carnosus</name>
    <dbReference type="NCBI Taxonomy" id="1234261"/>
    <lineage>
        <taxon>Eukaryota</taxon>
        <taxon>Metazoa</taxon>
        <taxon>Spiralia</taxon>
        <taxon>Gnathifera</taxon>
        <taxon>Rotifera</taxon>
        <taxon>Eurotatoria</taxon>
        <taxon>Bdelloidea</taxon>
        <taxon>Philodinida</taxon>
        <taxon>Philodinidae</taxon>
        <taxon>Didymodactylos</taxon>
    </lineage>
</organism>
<dbReference type="Pfam" id="PF10551">
    <property type="entry name" value="MULE"/>
    <property type="match status" value="1"/>
</dbReference>
<proteinExistence type="predicted"/>
<sequence>MSTTHQGKSCAVFQDFRFRKVHQNKNSSVLFKCTINKCSAYITVDTSLNVIRTSGVHNHLVKIDEETKNVIRGMKRKIEEDPGRPIPQVYQAERAIFGRSGGVVGKLPCLASVRSTLYRTRLETLPVLPKSVEQLQIPASMAVTINQQQFLIYHMNNIVVYASPTGLQMLQQNSHWNADGTFKTAPMYFSQSYSIHVWDVLTMKPALFCALPGKTFEIYKEVLTGLNCHASNVGIILNPQTILIDFELGAYNAFSDVYPNAIVKGCYFHFTKNIWKRIKKLGLVRDCKKEEIRREIANIMSLPLLPMNELNNSMELIIDTLSNIDDKYIKLTDYVITTYISGKFDIQFWNLYDTIGVRPRTNNHVEGWHRAQNSKLSTHPNIWMWVKNIQKEEEDARYNREQELFQDLPSKK</sequence>
<keyword evidence="4" id="KW-1185">Reference proteome</keyword>
<accession>A0A815EGR5</accession>
<dbReference type="OrthoDB" id="10029846at2759"/>
<evidence type="ECO:0000313" key="2">
    <source>
        <dbReference type="EMBL" id="CAF1311645.1"/>
    </source>
</evidence>
<evidence type="ECO:0000313" key="3">
    <source>
        <dbReference type="EMBL" id="CAF4149681.1"/>
    </source>
</evidence>
<evidence type="ECO:0000259" key="1">
    <source>
        <dbReference type="Pfam" id="PF10551"/>
    </source>
</evidence>
<comment type="caution">
    <text evidence="2">The sequence shown here is derived from an EMBL/GenBank/DDBJ whole genome shotgun (WGS) entry which is preliminary data.</text>
</comment>
<name>A0A815EGR5_9BILA</name>
<dbReference type="Proteomes" id="UP000663829">
    <property type="component" value="Unassembled WGS sequence"/>
</dbReference>
<dbReference type="AlphaFoldDB" id="A0A815EGR5"/>
<dbReference type="EMBL" id="CAJNOQ010012967">
    <property type="protein sequence ID" value="CAF1311645.1"/>
    <property type="molecule type" value="Genomic_DNA"/>
</dbReference>
<evidence type="ECO:0000313" key="4">
    <source>
        <dbReference type="Proteomes" id="UP000663829"/>
    </source>
</evidence>
<protein>
    <recommendedName>
        <fullName evidence="1">MULE transposase domain-containing protein</fullName>
    </recommendedName>
</protein>
<feature type="domain" description="MULE transposase" evidence="1">
    <location>
        <begin position="176"/>
        <end position="273"/>
    </location>
</feature>
<dbReference type="Gene3D" id="2.20.25.240">
    <property type="match status" value="1"/>
</dbReference>
<dbReference type="PANTHER" id="PTHR47160:SF10">
    <property type="entry name" value="MULE TRANSPOSASE DOMAIN-CONTAINING PROTEIN"/>
    <property type="match status" value="1"/>
</dbReference>
<dbReference type="EMBL" id="CAJOBC010042835">
    <property type="protein sequence ID" value="CAF4149681.1"/>
    <property type="molecule type" value="Genomic_DNA"/>
</dbReference>
<reference evidence="2" key="1">
    <citation type="submission" date="2021-02" db="EMBL/GenBank/DDBJ databases">
        <authorList>
            <person name="Nowell W R."/>
        </authorList>
    </citation>
    <scope>NUCLEOTIDE SEQUENCE</scope>
</reference>
<gene>
    <name evidence="2" type="ORF">GPM918_LOCUS29024</name>
    <name evidence="3" type="ORF">SRO942_LOCUS29571</name>
</gene>
<dbReference type="InterPro" id="IPR018289">
    <property type="entry name" value="MULE_transposase_dom"/>
</dbReference>